<gene>
    <name evidence="2" type="ORF">AVDCRST_MAG93-9620</name>
</gene>
<feature type="compositionally biased region" description="Basic and acidic residues" evidence="1">
    <location>
        <begin position="32"/>
        <end position="41"/>
    </location>
</feature>
<dbReference type="EMBL" id="CADCTR010003231">
    <property type="protein sequence ID" value="CAA9388919.1"/>
    <property type="molecule type" value="Genomic_DNA"/>
</dbReference>
<sequence length="55" mass="6434">DRREEQSRSRTRQARRLEGRQGPRREAHQRRAIRDSQEGRRSAVGQEAPAGRIVL</sequence>
<name>A0A6J4NIR5_9CHLR</name>
<feature type="non-terminal residue" evidence="2">
    <location>
        <position position="1"/>
    </location>
</feature>
<feature type="compositionally biased region" description="Basic and acidic residues" evidence="1">
    <location>
        <begin position="15"/>
        <end position="26"/>
    </location>
</feature>
<dbReference type="AlphaFoldDB" id="A0A6J4NIR5"/>
<feature type="region of interest" description="Disordered" evidence="1">
    <location>
        <begin position="1"/>
        <end position="55"/>
    </location>
</feature>
<evidence type="ECO:0000256" key="1">
    <source>
        <dbReference type="SAM" id="MobiDB-lite"/>
    </source>
</evidence>
<feature type="non-terminal residue" evidence="2">
    <location>
        <position position="55"/>
    </location>
</feature>
<organism evidence="2">
    <name type="scientific">uncultured Chloroflexia bacterium</name>
    <dbReference type="NCBI Taxonomy" id="1672391"/>
    <lineage>
        <taxon>Bacteria</taxon>
        <taxon>Bacillati</taxon>
        <taxon>Chloroflexota</taxon>
        <taxon>Chloroflexia</taxon>
        <taxon>environmental samples</taxon>
    </lineage>
</organism>
<protein>
    <submittedName>
        <fullName evidence="2">Uncharacterized protein</fullName>
    </submittedName>
</protein>
<evidence type="ECO:0000313" key="2">
    <source>
        <dbReference type="EMBL" id="CAA9388919.1"/>
    </source>
</evidence>
<accession>A0A6J4NIR5</accession>
<proteinExistence type="predicted"/>
<reference evidence="2" key="1">
    <citation type="submission" date="2020-02" db="EMBL/GenBank/DDBJ databases">
        <authorList>
            <person name="Meier V. D."/>
        </authorList>
    </citation>
    <scope>NUCLEOTIDE SEQUENCE</scope>
    <source>
        <strain evidence="2">AVDCRST_MAG93</strain>
    </source>
</reference>